<evidence type="ECO:0000313" key="4">
    <source>
        <dbReference type="Proteomes" id="UP001447188"/>
    </source>
</evidence>
<dbReference type="SUPFAM" id="SSF56091">
    <property type="entry name" value="DNA ligase/mRNA capping enzyme, catalytic domain"/>
    <property type="match status" value="1"/>
</dbReference>
<dbReference type="InterPro" id="IPR021122">
    <property type="entry name" value="RNA_ligase_dom_REL/Rnl2"/>
</dbReference>
<feature type="compositionally biased region" description="Polar residues" evidence="1">
    <location>
        <begin position="1"/>
        <end position="15"/>
    </location>
</feature>
<dbReference type="EMBL" id="JBBBZM010000119">
    <property type="protein sequence ID" value="KAL0633625.1"/>
    <property type="molecule type" value="Genomic_DNA"/>
</dbReference>
<accession>A0ABR3GCW9</accession>
<evidence type="ECO:0000259" key="2">
    <source>
        <dbReference type="Pfam" id="PF09414"/>
    </source>
</evidence>
<gene>
    <name evidence="3" type="ORF">Q9L58_007449</name>
</gene>
<dbReference type="Pfam" id="PF09414">
    <property type="entry name" value="RNA_ligase"/>
    <property type="match status" value="1"/>
</dbReference>
<evidence type="ECO:0000313" key="3">
    <source>
        <dbReference type="EMBL" id="KAL0633625.1"/>
    </source>
</evidence>
<evidence type="ECO:0000256" key="1">
    <source>
        <dbReference type="SAM" id="MobiDB-lite"/>
    </source>
</evidence>
<protein>
    <recommendedName>
        <fullName evidence="2">RNA ligase domain-containing protein</fullName>
    </recommendedName>
</protein>
<dbReference type="Proteomes" id="UP001447188">
    <property type="component" value="Unassembled WGS sequence"/>
</dbReference>
<comment type="caution">
    <text evidence="3">The sequence shown here is derived from an EMBL/GenBank/DDBJ whole genome shotgun (WGS) entry which is preliminary data.</text>
</comment>
<sequence>MDNTFQHDSQPNTVQADGRRPAHTPYPHTLTFDTFVKRHVPALKEAAEKGLPFPFPPRARFMGTLKLHGYNATIVFRRNELHNPTFQSRNRVVACRDKDPIVAQLSDRPLHLLVERILQIHHSSRSLPASSPFSEIMIAGEIAGRDIYRNVAINRLPRFFCIFNVRVDGEWMDMRDYKDVALPDEHIYNIMNWKIWDVEIDFLKDTTEVSKWLYEITEEVEKECPFAASFTDSKGNKISGTGEGLVWTMIPFEGEEWPPNRTHLWNFKTKGERFEVVSRIKPTAPQDPDAMKLANIFVDYAITEARFEQGIEYLREMGLLELGPKPKKCTPHFVKWLEDDVIEEEWEKIVEMGIEEQKVRSVIGVRAREWLFNYLDKVQRNGNVSGHEVGDVPDKLSLV</sequence>
<proteinExistence type="predicted"/>
<feature type="region of interest" description="Disordered" evidence="1">
    <location>
        <begin position="1"/>
        <end position="26"/>
    </location>
</feature>
<keyword evidence="4" id="KW-1185">Reference proteome</keyword>
<feature type="domain" description="RNA ligase" evidence="2">
    <location>
        <begin position="61"/>
        <end position="247"/>
    </location>
</feature>
<organism evidence="3 4">
    <name type="scientific">Discina gigas</name>
    <dbReference type="NCBI Taxonomy" id="1032678"/>
    <lineage>
        <taxon>Eukaryota</taxon>
        <taxon>Fungi</taxon>
        <taxon>Dikarya</taxon>
        <taxon>Ascomycota</taxon>
        <taxon>Pezizomycotina</taxon>
        <taxon>Pezizomycetes</taxon>
        <taxon>Pezizales</taxon>
        <taxon>Discinaceae</taxon>
        <taxon>Discina</taxon>
    </lineage>
</organism>
<name>A0ABR3GCW9_9PEZI</name>
<reference evidence="3 4" key="1">
    <citation type="submission" date="2024-02" db="EMBL/GenBank/DDBJ databases">
        <title>Discinaceae phylogenomics.</title>
        <authorList>
            <person name="Dirks A.C."/>
            <person name="James T.Y."/>
        </authorList>
    </citation>
    <scope>NUCLEOTIDE SEQUENCE [LARGE SCALE GENOMIC DNA]</scope>
    <source>
        <strain evidence="3 4">ACD0624</strain>
    </source>
</reference>